<sequence>MTKKTTDTIHSELFEILSELPLSWQEKVLEFAISLHQKKLTQQWNAISDEEAAALKAEFLREDLAFAEAALADYLPLLQQEDI</sequence>
<comment type="caution">
    <text evidence="1">The sequence shown here is derived from an EMBL/GenBank/DDBJ whole genome shotgun (WGS) entry which is preliminary data.</text>
</comment>
<proteinExistence type="predicted"/>
<organism evidence="1 2">
    <name type="scientific">Scytonema hofmannii FACHB-248</name>
    <dbReference type="NCBI Taxonomy" id="1842502"/>
    <lineage>
        <taxon>Bacteria</taxon>
        <taxon>Bacillati</taxon>
        <taxon>Cyanobacteriota</taxon>
        <taxon>Cyanophyceae</taxon>
        <taxon>Nostocales</taxon>
        <taxon>Scytonemataceae</taxon>
        <taxon>Scytonema</taxon>
    </lineage>
</organism>
<gene>
    <name evidence="1" type="ORF">H6G81_07580</name>
</gene>
<name>A0ABR8GLV4_9CYAN</name>
<accession>A0ABR8GLV4</accession>
<reference evidence="1 2" key="1">
    <citation type="journal article" date="2020" name="ISME J.">
        <title>Comparative genomics reveals insights into cyanobacterial evolution and habitat adaptation.</title>
        <authorList>
            <person name="Chen M.Y."/>
            <person name="Teng W.K."/>
            <person name="Zhao L."/>
            <person name="Hu C.X."/>
            <person name="Zhou Y.K."/>
            <person name="Han B.P."/>
            <person name="Song L.R."/>
            <person name="Shu W.S."/>
        </authorList>
    </citation>
    <scope>NUCLEOTIDE SEQUENCE [LARGE SCALE GENOMIC DNA]</scope>
    <source>
        <strain evidence="1 2">FACHB-248</strain>
    </source>
</reference>
<evidence type="ECO:0000313" key="2">
    <source>
        <dbReference type="Proteomes" id="UP000660380"/>
    </source>
</evidence>
<protein>
    <recommendedName>
        <fullName evidence="3">DUF2281 domain-containing protein</fullName>
    </recommendedName>
</protein>
<dbReference type="Proteomes" id="UP000660380">
    <property type="component" value="Unassembled WGS sequence"/>
</dbReference>
<evidence type="ECO:0008006" key="3">
    <source>
        <dbReference type="Google" id="ProtNLM"/>
    </source>
</evidence>
<evidence type="ECO:0000313" key="1">
    <source>
        <dbReference type="EMBL" id="MBD2604395.1"/>
    </source>
</evidence>
<dbReference type="RefSeq" id="WP_029637950.1">
    <property type="nucleotide sequence ID" value="NZ_JACJTA010000011.1"/>
</dbReference>
<dbReference type="EMBL" id="JACJTA010000011">
    <property type="protein sequence ID" value="MBD2604395.1"/>
    <property type="molecule type" value="Genomic_DNA"/>
</dbReference>
<keyword evidence="2" id="KW-1185">Reference proteome</keyword>